<dbReference type="EMBL" id="UINC01199625">
    <property type="protein sequence ID" value="SVE18147.1"/>
    <property type="molecule type" value="Genomic_DNA"/>
</dbReference>
<evidence type="ECO:0008006" key="3">
    <source>
        <dbReference type="Google" id="ProtNLM"/>
    </source>
</evidence>
<dbReference type="AlphaFoldDB" id="A0A383BDF4"/>
<evidence type="ECO:0000256" key="1">
    <source>
        <dbReference type="SAM" id="MobiDB-lite"/>
    </source>
</evidence>
<protein>
    <recommendedName>
        <fullName evidence="3">Lipoprotein</fullName>
    </recommendedName>
</protein>
<reference evidence="2" key="1">
    <citation type="submission" date="2018-05" db="EMBL/GenBank/DDBJ databases">
        <authorList>
            <person name="Lanie J.A."/>
            <person name="Ng W.-L."/>
            <person name="Kazmierczak K.M."/>
            <person name="Andrzejewski T.M."/>
            <person name="Davidsen T.M."/>
            <person name="Wayne K.J."/>
            <person name="Tettelin H."/>
            <person name="Glass J.I."/>
            <person name="Rusch D."/>
            <person name="Podicherti R."/>
            <person name="Tsui H.-C.T."/>
            <person name="Winkler M.E."/>
        </authorList>
    </citation>
    <scope>NUCLEOTIDE SEQUENCE</scope>
</reference>
<name>A0A383BDF4_9ZZZZ</name>
<feature type="non-terminal residue" evidence="2">
    <location>
        <position position="201"/>
    </location>
</feature>
<accession>A0A383BDF4</accession>
<organism evidence="2">
    <name type="scientific">marine metagenome</name>
    <dbReference type="NCBI Taxonomy" id="408172"/>
    <lineage>
        <taxon>unclassified sequences</taxon>
        <taxon>metagenomes</taxon>
        <taxon>ecological metagenomes</taxon>
    </lineage>
</organism>
<proteinExistence type="predicted"/>
<gene>
    <name evidence="2" type="ORF">METZ01_LOCUS471001</name>
</gene>
<evidence type="ECO:0000313" key="2">
    <source>
        <dbReference type="EMBL" id="SVE18147.1"/>
    </source>
</evidence>
<sequence length="201" mass="21911">MKTMRDLLFASVLTGTSAFLISCGEDAEEPTPADKEDNSTTSVALGPPRQSAPSAPLLKAEPSPLPEWIGPSSEFAVTFEELYDNGDLERTITVEVELGEKPSVVDAEPETEERIITESVERLGLRVRANASLYTGRITRLGESGEAEFRGTFRNGYLEGMAYWWDDSGSLVRVVEAVNGLMTDLEIGEVKNPAERILAEA</sequence>
<dbReference type="PROSITE" id="PS51257">
    <property type="entry name" value="PROKAR_LIPOPROTEIN"/>
    <property type="match status" value="1"/>
</dbReference>
<feature type="region of interest" description="Disordered" evidence="1">
    <location>
        <begin position="26"/>
        <end position="62"/>
    </location>
</feature>